<sequence>MTWRDQLQPASFRGVPFEVMSTSLTAGRRLARHEYPQRDVPYLEDMGRRAREYKVEAYIIGPEYMSGRDQLLAAIEEEGAGQLVHRYHGTRLVTVTECELTESTEFGGMAKFTLNFVEAGEQAQPSVGIDSAAELVQVQDVAYDAIAEDFKQQFSIDGLPSWGVGDIQSSITDFLMLDDFRQIISAANGFKSKIGDLLGLPGSLASEIISLVRSLARVVDILDQPYVPTSLGAGSVQNASVRGVVQRQQSAVTTLVKRAALVQQAGLVSNAELSTGNDVQSARSEILRAFDEHDYAVGAPRPSAAVATSLKAVRTAALINLSRQSAALPRTYALQLLEPQPALALSYSLYGDLRASDIVRRNAVRHPGFVPAGVPLQLAAE</sequence>
<protein>
    <submittedName>
        <fullName evidence="2">DNA circularization protein</fullName>
    </submittedName>
</protein>
<dbReference type="RefSeq" id="WP_132258427.1">
    <property type="nucleotide sequence ID" value="NZ_SLZQ01000004.1"/>
</dbReference>
<keyword evidence="3" id="KW-1185">Reference proteome</keyword>
<dbReference type="InterPro" id="IPR009826">
    <property type="entry name" value="DNA_circ_N"/>
</dbReference>
<dbReference type="EMBL" id="SLZQ01000004">
    <property type="protein sequence ID" value="TCS37490.1"/>
    <property type="molecule type" value="Genomic_DNA"/>
</dbReference>
<organism evidence="2 3">
    <name type="scientific">Paucimonas lemoignei</name>
    <name type="common">Pseudomonas lemoignei</name>
    <dbReference type="NCBI Taxonomy" id="29443"/>
    <lineage>
        <taxon>Bacteria</taxon>
        <taxon>Pseudomonadati</taxon>
        <taxon>Pseudomonadota</taxon>
        <taxon>Betaproteobacteria</taxon>
        <taxon>Burkholderiales</taxon>
        <taxon>Burkholderiaceae</taxon>
        <taxon>Paucimonas</taxon>
    </lineage>
</organism>
<name>A0A4V2UIU3_PAULE</name>
<proteinExistence type="predicted"/>
<accession>A0A4V2UIU3</accession>
<evidence type="ECO:0000259" key="1">
    <source>
        <dbReference type="Pfam" id="PF07157"/>
    </source>
</evidence>
<feature type="domain" description="DNA circulation N-terminal" evidence="1">
    <location>
        <begin position="7"/>
        <end position="90"/>
    </location>
</feature>
<dbReference type="OrthoDB" id="378644at2"/>
<gene>
    <name evidence="2" type="ORF">EDC30_104294</name>
</gene>
<dbReference type="Proteomes" id="UP000295382">
    <property type="component" value="Unassembled WGS sequence"/>
</dbReference>
<reference evidence="2 3" key="1">
    <citation type="submission" date="2019-03" db="EMBL/GenBank/DDBJ databases">
        <title>Genomic Encyclopedia of Type Strains, Phase IV (KMG-IV): sequencing the most valuable type-strain genomes for metagenomic binning, comparative biology and taxonomic classification.</title>
        <authorList>
            <person name="Goeker M."/>
        </authorList>
    </citation>
    <scope>NUCLEOTIDE SEQUENCE [LARGE SCALE GENOMIC DNA]</scope>
    <source>
        <strain evidence="2 3">DSM 7445</strain>
    </source>
</reference>
<dbReference type="Pfam" id="PF07157">
    <property type="entry name" value="DNA_circ_N"/>
    <property type="match status" value="1"/>
</dbReference>
<evidence type="ECO:0000313" key="2">
    <source>
        <dbReference type="EMBL" id="TCS37490.1"/>
    </source>
</evidence>
<comment type="caution">
    <text evidence="2">The sequence shown here is derived from an EMBL/GenBank/DDBJ whole genome shotgun (WGS) entry which is preliminary data.</text>
</comment>
<evidence type="ECO:0000313" key="3">
    <source>
        <dbReference type="Proteomes" id="UP000295382"/>
    </source>
</evidence>
<dbReference type="AlphaFoldDB" id="A0A4V2UIU3"/>